<gene>
    <name evidence="1" type="ORF">P6P90_02310</name>
</gene>
<proteinExistence type="predicted"/>
<evidence type="ECO:0000313" key="2">
    <source>
        <dbReference type="Proteomes" id="UP001218246"/>
    </source>
</evidence>
<dbReference type="EMBL" id="JARULN010000001">
    <property type="protein sequence ID" value="MDG5752835.1"/>
    <property type="molecule type" value="Genomic_DNA"/>
</dbReference>
<keyword evidence="2" id="KW-1185">Reference proteome</keyword>
<evidence type="ECO:0000313" key="1">
    <source>
        <dbReference type="EMBL" id="MDG5752835.1"/>
    </source>
</evidence>
<dbReference type="RefSeq" id="WP_278017931.1">
    <property type="nucleotide sequence ID" value="NZ_JARRRY010000001.1"/>
</dbReference>
<accession>A0ABT6H0F1</accession>
<dbReference type="Proteomes" id="UP001218246">
    <property type="component" value="Unassembled WGS sequence"/>
</dbReference>
<protein>
    <submittedName>
        <fullName evidence="1">Uncharacterized protein</fullName>
    </submittedName>
</protein>
<organism evidence="1 2">
    <name type="scientific">Ectobacillus antri</name>
    <dbReference type="NCBI Taxonomy" id="2486280"/>
    <lineage>
        <taxon>Bacteria</taxon>
        <taxon>Bacillati</taxon>
        <taxon>Bacillota</taxon>
        <taxon>Bacilli</taxon>
        <taxon>Bacillales</taxon>
        <taxon>Bacillaceae</taxon>
        <taxon>Ectobacillus</taxon>
    </lineage>
</organism>
<reference evidence="1 2" key="1">
    <citation type="submission" date="2023-04" db="EMBL/GenBank/DDBJ databases">
        <title>Ectobacillus antri isolated from activated sludge.</title>
        <authorList>
            <person name="Yan P."/>
            <person name="Liu X."/>
        </authorList>
    </citation>
    <scope>NUCLEOTIDE SEQUENCE [LARGE SCALE GENOMIC DNA]</scope>
    <source>
        <strain evidence="1 2">C18H</strain>
    </source>
</reference>
<name>A0ABT6H0F1_9BACI</name>
<sequence length="42" mass="4846">MKEIIIKKSAQVLMDLLLLADPSEAQIRTYLERRTLKKAVFA</sequence>
<comment type="caution">
    <text evidence="1">The sequence shown here is derived from an EMBL/GenBank/DDBJ whole genome shotgun (WGS) entry which is preliminary data.</text>
</comment>